<reference evidence="4 5" key="1">
    <citation type="journal article" date="2015" name="Stand. Genomic Sci.">
        <title>Genomic Encyclopedia of Bacterial and Archaeal Type Strains, Phase III: the genomes of soil and plant-associated and newly described type strains.</title>
        <authorList>
            <person name="Whitman W.B."/>
            <person name="Woyke T."/>
            <person name="Klenk H.P."/>
            <person name="Zhou Y."/>
            <person name="Lilburn T.G."/>
            <person name="Beck B.J."/>
            <person name="De Vos P."/>
            <person name="Vandamme P."/>
            <person name="Eisen J.A."/>
            <person name="Garrity G."/>
            <person name="Hugenholtz P."/>
            <person name="Kyrpides N.C."/>
        </authorList>
    </citation>
    <scope>NUCLEOTIDE SEQUENCE [LARGE SCALE GENOMIC DNA]</scope>
    <source>
        <strain evidence="4 5">CGMCC 1.10685</strain>
    </source>
</reference>
<keyword evidence="6" id="KW-1185">Reference proteome</keyword>
<evidence type="ECO:0000313" key="6">
    <source>
        <dbReference type="Proteomes" id="UP000437862"/>
    </source>
</evidence>
<dbReference type="Proteomes" id="UP000437862">
    <property type="component" value="Chromosome"/>
</dbReference>
<dbReference type="AlphaFoldDB" id="A0A562PKC5"/>
<dbReference type="EMBL" id="CP046904">
    <property type="protein sequence ID" value="QGZ42283.1"/>
    <property type="molecule type" value="Genomic_DNA"/>
</dbReference>
<dbReference type="InterPro" id="IPR054331">
    <property type="entry name" value="LiaF_TM"/>
</dbReference>
<evidence type="ECO:0000256" key="1">
    <source>
        <dbReference type="SAM" id="Phobius"/>
    </source>
</evidence>
<keyword evidence="1" id="KW-0812">Transmembrane</keyword>
<dbReference type="PANTHER" id="PTHR40763">
    <property type="entry name" value="MEMBRANE PROTEIN-RELATED"/>
    <property type="match status" value="1"/>
</dbReference>
<keyword evidence="1" id="KW-1133">Transmembrane helix</keyword>
<feature type="domain" description="LiaF transmembrane" evidence="2">
    <location>
        <begin position="14"/>
        <end position="109"/>
    </location>
</feature>
<dbReference type="Pfam" id="PF22570">
    <property type="entry name" value="LiaF-TM"/>
    <property type="match status" value="1"/>
</dbReference>
<reference evidence="4" key="2">
    <citation type="submission" date="2019-07" db="EMBL/GenBank/DDBJ databases">
        <authorList>
            <person name="Whitman W."/>
            <person name="Huntemann M."/>
            <person name="Clum A."/>
            <person name="Pillay M."/>
            <person name="Palaniappan K."/>
            <person name="Varghese N."/>
            <person name="Mikhailova N."/>
            <person name="Stamatis D."/>
            <person name="Reddy T."/>
            <person name="Daum C."/>
            <person name="Shapiro N."/>
            <person name="Ivanova N."/>
            <person name="Kyrpides N."/>
            <person name="Woyke T."/>
        </authorList>
    </citation>
    <scope>NUCLEOTIDE SEQUENCE</scope>
    <source>
        <strain evidence="4">CGMCC 1.10685</strain>
    </source>
</reference>
<gene>
    <name evidence="3" type="ORF">GO485_26740</name>
    <name evidence="4" type="ORF">IP92_03999</name>
</gene>
<sequence>MSTRRQHSPAAQVVVGVAVIAIGLMFLLDNLGWLDFDMSAQFWPVILIVAGILKIMQSRSTNATIVGGLLLLFGSVLLLRGFGLFHIGWNVLAPLAMIAAGVLVVFRSTARGSRMMGAENLKVDANAEDVVYATAVLGAYKRRIASQCFAGGEVTAIMGGCELDLREASIEGDAVLHVFALMGGIDIKVPVDWTVVLEGVPMLGGFEETTLRPKDGSKRLIVRGHAIMGGLEISN</sequence>
<evidence type="ECO:0000313" key="5">
    <source>
        <dbReference type="Proteomes" id="UP000315112"/>
    </source>
</evidence>
<dbReference type="PANTHER" id="PTHR40763:SF5">
    <property type="entry name" value="MEMBRANE PROTEIN"/>
    <property type="match status" value="1"/>
</dbReference>
<dbReference type="RefSeq" id="WP_145878329.1">
    <property type="nucleotide sequence ID" value="NZ_CP046904.1"/>
</dbReference>
<protein>
    <submittedName>
        <fullName evidence="4">Putative membrane protein</fullName>
    </submittedName>
</protein>
<dbReference type="Proteomes" id="UP000315112">
    <property type="component" value="Unassembled WGS sequence"/>
</dbReference>
<dbReference type="EMBL" id="VLKW01000008">
    <property type="protein sequence ID" value="TWI44828.1"/>
    <property type="molecule type" value="Genomic_DNA"/>
</dbReference>
<proteinExistence type="predicted"/>
<dbReference type="OrthoDB" id="129627at2"/>
<feature type="transmembrane region" description="Helical" evidence="1">
    <location>
        <begin position="87"/>
        <end position="106"/>
    </location>
</feature>
<feature type="transmembrane region" description="Helical" evidence="1">
    <location>
        <begin position="9"/>
        <end position="28"/>
    </location>
</feature>
<accession>A0A562PKC5</accession>
<keyword evidence="1" id="KW-0472">Membrane</keyword>
<name>A0A562PKC5_9BURK</name>
<reference evidence="3 6" key="3">
    <citation type="submission" date="2019-12" db="EMBL/GenBank/DDBJ databases">
        <title>Draft Genome Sequences of Six Type Strains of the Genus Massilia.</title>
        <authorList>
            <person name="Miess H."/>
            <person name="Frediansyah A."/>
            <person name="Goeker M."/>
            <person name="Gross H."/>
        </authorList>
    </citation>
    <scope>NUCLEOTIDE SEQUENCE [LARGE SCALE GENOMIC DNA]</scope>
    <source>
        <strain evidence="3 6">DSM 26639</strain>
    </source>
</reference>
<evidence type="ECO:0000259" key="2">
    <source>
        <dbReference type="Pfam" id="PF22570"/>
    </source>
</evidence>
<organism evidence="4 5">
    <name type="scientific">Pseudoduganella flava</name>
    <dbReference type="NCBI Taxonomy" id="871742"/>
    <lineage>
        <taxon>Bacteria</taxon>
        <taxon>Pseudomonadati</taxon>
        <taxon>Pseudomonadota</taxon>
        <taxon>Betaproteobacteria</taxon>
        <taxon>Burkholderiales</taxon>
        <taxon>Oxalobacteraceae</taxon>
        <taxon>Telluria group</taxon>
        <taxon>Pseudoduganella</taxon>
    </lineage>
</organism>
<evidence type="ECO:0000313" key="3">
    <source>
        <dbReference type="EMBL" id="QGZ42283.1"/>
    </source>
</evidence>
<evidence type="ECO:0000313" key="4">
    <source>
        <dbReference type="EMBL" id="TWI44828.1"/>
    </source>
</evidence>
<feature type="transmembrane region" description="Helical" evidence="1">
    <location>
        <begin position="40"/>
        <end position="56"/>
    </location>
</feature>
<feature type="transmembrane region" description="Helical" evidence="1">
    <location>
        <begin position="63"/>
        <end position="81"/>
    </location>
</feature>